<dbReference type="PANTHER" id="PTHR11849">
    <property type="entry name" value="ETS"/>
    <property type="match status" value="1"/>
</dbReference>
<evidence type="ECO:0000256" key="4">
    <source>
        <dbReference type="SAM" id="MobiDB-lite"/>
    </source>
</evidence>
<dbReference type="FunFam" id="1.10.10.10:FF:001336">
    <property type="entry name" value="Epithelium specific ets factor 3, ese3, putative"/>
    <property type="match status" value="1"/>
</dbReference>
<reference evidence="7 8" key="1">
    <citation type="submission" date="2024-03" db="EMBL/GenBank/DDBJ databases">
        <title>Adaptation during the transition from Ophiocordyceps entomopathogen to insect associate is accompanied by gene loss and intensified selection.</title>
        <authorList>
            <person name="Ward C.M."/>
            <person name="Onetto C.A."/>
            <person name="Borneman A.R."/>
        </authorList>
    </citation>
    <scope>NUCLEOTIDE SEQUENCE [LARGE SCALE GENOMIC DNA]</scope>
    <source>
        <strain evidence="7">AWRI1</strain>
        <tissue evidence="7">Single Adult Female</tissue>
    </source>
</reference>
<dbReference type="PROSITE" id="PS51433">
    <property type="entry name" value="PNT"/>
    <property type="match status" value="1"/>
</dbReference>
<dbReference type="Gene3D" id="1.10.10.10">
    <property type="entry name" value="Winged helix-like DNA-binding domain superfamily/Winged helix DNA-binding domain"/>
    <property type="match status" value="1"/>
</dbReference>
<feature type="region of interest" description="Disordered" evidence="4">
    <location>
        <begin position="46"/>
        <end position="65"/>
    </location>
</feature>
<dbReference type="GO" id="GO:0030154">
    <property type="term" value="P:cell differentiation"/>
    <property type="evidence" value="ECO:0007669"/>
    <property type="project" value="TreeGrafter"/>
</dbReference>
<organism evidence="7 8">
    <name type="scientific">Parthenolecanium corni</name>
    <dbReference type="NCBI Taxonomy" id="536013"/>
    <lineage>
        <taxon>Eukaryota</taxon>
        <taxon>Metazoa</taxon>
        <taxon>Ecdysozoa</taxon>
        <taxon>Arthropoda</taxon>
        <taxon>Hexapoda</taxon>
        <taxon>Insecta</taxon>
        <taxon>Pterygota</taxon>
        <taxon>Neoptera</taxon>
        <taxon>Paraneoptera</taxon>
        <taxon>Hemiptera</taxon>
        <taxon>Sternorrhyncha</taxon>
        <taxon>Coccoidea</taxon>
        <taxon>Coccidae</taxon>
        <taxon>Parthenolecanium</taxon>
    </lineage>
</organism>
<dbReference type="GO" id="GO:0000981">
    <property type="term" value="F:DNA-binding transcription factor activity, RNA polymerase II-specific"/>
    <property type="evidence" value="ECO:0007669"/>
    <property type="project" value="TreeGrafter"/>
</dbReference>
<accession>A0AAN9TTT6</accession>
<comment type="caution">
    <text evidence="7">The sequence shown here is derived from an EMBL/GenBank/DDBJ whole genome shotgun (WGS) entry which is preliminary data.</text>
</comment>
<dbReference type="PANTHER" id="PTHR11849:SF190">
    <property type="entry name" value="ETS-DOMAIN PROTEIN"/>
    <property type="match status" value="1"/>
</dbReference>
<dbReference type="Gene3D" id="1.10.150.50">
    <property type="entry name" value="Transcription Factor, Ets-1"/>
    <property type="match status" value="1"/>
</dbReference>
<dbReference type="InterPro" id="IPR036390">
    <property type="entry name" value="WH_DNA-bd_sf"/>
</dbReference>
<gene>
    <name evidence="7" type="ORF">V9T40_006136</name>
</gene>
<dbReference type="SMART" id="SM00251">
    <property type="entry name" value="SAM_PNT"/>
    <property type="match status" value="1"/>
</dbReference>
<protein>
    <submittedName>
        <fullName evidence="7">Uncharacterized protein</fullName>
    </submittedName>
</protein>
<feature type="compositionally biased region" description="Basic residues" evidence="4">
    <location>
        <begin position="199"/>
        <end position="210"/>
    </location>
</feature>
<evidence type="ECO:0000259" key="5">
    <source>
        <dbReference type="PROSITE" id="PS50061"/>
    </source>
</evidence>
<dbReference type="Pfam" id="PF02198">
    <property type="entry name" value="SAM_PNT"/>
    <property type="match status" value="1"/>
</dbReference>
<feature type="compositionally biased region" description="Low complexity" evidence="4">
    <location>
        <begin position="50"/>
        <end position="62"/>
    </location>
</feature>
<dbReference type="InterPro" id="IPR036388">
    <property type="entry name" value="WH-like_DNA-bd_sf"/>
</dbReference>
<dbReference type="InterPro" id="IPR013761">
    <property type="entry name" value="SAM/pointed_sf"/>
</dbReference>
<proteinExistence type="inferred from homology"/>
<dbReference type="SMART" id="SM00413">
    <property type="entry name" value="ETS"/>
    <property type="match status" value="1"/>
</dbReference>
<name>A0AAN9TTT6_9HEMI</name>
<dbReference type="Pfam" id="PF00178">
    <property type="entry name" value="Ets"/>
    <property type="match status" value="1"/>
</dbReference>
<feature type="domain" description="ETS" evidence="5">
    <location>
        <begin position="217"/>
        <end position="299"/>
    </location>
</feature>
<evidence type="ECO:0000313" key="7">
    <source>
        <dbReference type="EMBL" id="KAK7604950.1"/>
    </source>
</evidence>
<evidence type="ECO:0000256" key="1">
    <source>
        <dbReference type="ARBA" id="ARBA00005562"/>
    </source>
</evidence>
<dbReference type="InterPro" id="IPR000418">
    <property type="entry name" value="Ets_dom"/>
</dbReference>
<evidence type="ECO:0000259" key="6">
    <source>
        <dbReference type="PROSITE" id="PS51433"/>
    </source>
</evidence>
<dbReference type="SUPFAM" id="SSF47769">
    <property type="entry name" value="SAM/Pointed domain"/>
    <property type="match status" value="1"/>
</dbReference>
<evidence type="ECO:0000313" key="8">
    <source>
        <dbReference type="Proteomes" id="UP001367676"/>
    </source>
</evidence>
<dbReference type="PROSITE" id="PS50061">
    <property type="entry name" value="ETS_DOMAIN_3"/>
    <property type="match status" value="1"/>
</dbReference>
<dbReference type="InterPro" id="IPR046328">
    <property type="entry name" value="ETS_fam"/>
</dbReference>
<evidence type="ECO:0000256" key="2">
    <source>
        <dbReference type="ARBA" id="ARBA00023125"/>
    </source>
</evidence>
<evidence type="ECO:0000256" key="3">
    <source>
        <dbReference type="RuleBase" id="RU004019"/>
    </source>
</evidence>
<dbReference type="SUPFAM" id="SSF46785">
    <property type="entry name" value="Winged helix' DNA-binding domain"/>
    <property type="match status" value="1"/>
</dbReference>
<dbReference type="EMBL" id="JBBCAQ010000003">
    <property type="protein sequence ID" value="KAK7604950.1"/>
    <property type="molecule type" value="Genomic_DNA"/>
</dbReference>
<dbReference type="GO" id="GO:0005634">
    <property type="term" value="C:nucleus"/>
    <property type="evidence" value="ECO:0007669"/>
    <property type="project" value="UniProtKB-SubCell"/>
</dbReference>
<dbReference type="AlphaFoldDB" id="A0AAN9TTT6"/>
<feature type="domain" description="PNT" evidence="6">
    <location>
        <begin position="54"/>
        <end position="142"/>
    </location>
</feature>
<keyword evidence="3" id="KW-0539">Nucleus</keyword>
<dbReference type="Proteomes" id="UP001367676">
    <property type="component" value="Unassembled WGS sequence"/>
</dbReference>
<dbReference type="PRINTS" id="PR00454">
    <property type="entry name" value="ETSDOMAIN"/>
</dbReference>
<sequence length="314" mass="36280">MWDEDIPSFIQALTTLDDGSFISTSAASVVKPTQFYCETKEHDTQNDQYNGISSNGSSNESSTAKSWEEIPVKQWTCMDVLHWLKYSLLSFGIDPERNLAFECFRSIDGLALSSMTQSDFVTYSSTFGSFLYEKLQTYLRAENSVSNLYQLLPVQSDYKDTTNDVVSLMLSESQLNLPPCLGENIVKPKQEPDIIEKKKPGRPKGAKRRKQSEQRLGRLWEFIRDLLLSEKYCPKYICWDNYEEGKFRFVESDKVAKLWGSIKGNANMNYEKFSRAMRYYYKSEVLLPVEGRRLVYKFGPKATGWRTNNPNFQL</sequence>
<dbReference type="GO" id="GO:0043565">
    <property type="term" value="F:sequence-specific DNA binding"/>
    <property type="evidence" value="ECO:0007669"/>
    <property type="project" value="InterPro"/>
</dbReference>
<comment type="similarity">
    <text evidence="1 3">Belongs to the ETS family.</text>
</comment>
<comment type="subcellular location">
    <subcellularLocation>
        <location evidence="3">Nucleus</location>
    </subcellularLocation>
</comment>
<dbReference type="InterPro" id="IPR003118">
    <property type="entry name" value="Pointed_dom"/>
</dbReference>
<keyword evidence="8" id="KW-1185">Reference proteome</keyword>
<feature type="region of interest" description="Disordered" evidence="4">
    <location>
        <begin position="192"/>
        <end position="211"/>
    </location>
</feature>
<keyword evidence="2 3" id="KW-0238">DNA-binding</keyword>